<dbReference type="EMBL" id="VIUW01000002">
    <property type="protein sequence ID" value="TWD16046.1"/>
    <property type="molecule type" value="Genomic_DNA"/>
</dbReference>
<dbReference type="InterPro" id="IPR036390">
    <property type="entry name" value="WH_DNA-bd_sf"/>
</dbReference>
<dbReference type="GO" id="GO:0003746">
    <property type="term" value="F:translation elongation factor activity"/>
    <property type="evidence" value="ECO:0007669"/>
    <property type="project" value="UniProtKB-KW"/>
</dbReference>
<keyword evidence="3" id="KW-0648">Protein biosynthesis</keyword>
<proteinExistence type="predicted"/>
<dbReference type="InterPro" id="IPR000795">
    <property type="entry name" value="T_Tr_GTP-bd_dom"/>
</dbReference>
<dbReference type="OrthoDB" id="9803139at2"/>
<comment type="caution">
    <text evidence="3">The sequence shown here is derived from an EMBL/GenBank/DDBJ whole genome shotgun (WGS) entry which is preliminary data.</text>
</comment>
<dbReference type="PANTHER" id="PTHR43721:SF22">
    <property type="entry name" value="ELONGATION FACTOR TU, MITOCHONDRIAL"/>
    <property type="match status" value="1"/>
</dbReference>
<dbReference type="RefSeq" id="WP_144857031.1">
    <property type="nucleotide sequence ID" value="NZ_BAAAYT010000001.1"/>
</dbReference>
<dbReference type="PANTHER" id="PTHR43721">
    <property type="entry name" value="ELONGATION FACTOR TU-RELATED"/>
    <property type="match status" value="1"/>
</dbReference>
<dbReference type="Proteomes" id="UP000315628">
    <property type="component" value="Unassembled WGS sequence"/>
</dbReference>
<dbReference type="Gene3D" id="1.10.10.10">
    <property type="entry name" value="Winged helix-like DNA-binding domain superfamily/Winged helix DNA-binding domain"/>
    <property type="match status" value="1"/>
</dbReference>
<dbReference type="Pfam" id="PF00009">
    <property type="entry name" value="GTP_EFTU"/>
    <property type="match status" value="1"/>
</dbReference>
<dbReference type="InterPro" id="IPR027417">
    <property type="entry name" value="P-loop_NTPase"/>
</dbReference>
<dbReference type="Gene3D" id="2.40.30.10">
    <property type="entry name" value="Translation factors"/>
    <property type="match status" value="1"/>
</dbReference>
<accession>A0A560WEQ0</accession>
<keyword evidence="4" id="KW-1185">Reference proteome</keyword>
<dbReference type="Gene3D" id="3.40.50.300">
    <property type="entry name" value="P-loop containing nucleotide triphosphate hydrolases"/>
    <property type="match status" value="1"/>
</dbReference>
<keyword evidence="3" id="KW-0251">Elongation factor</keyword>
<dbReference type="SUPFAM" id="SSF52540">
    <property type="entry name" value="P-loop containing nucleoside triphosphate hydrolases"/>
    <property type="match status" value="1"/>
</dbReference>
<evidence type="ECO:0000256" key="1">
    <source>
        <dbReference type="ARBA" id="ARBA00023134"/>
    </source>
</evidence>
<dbReference type="AlphaFoldDB" id="A0A560WEQ0"/>
<evidence type="ECO:0000259" key="2">
    <source>
        <dbReference type="PROSITE" id="PS51722"/>
    </source>
</evidence>
<evidence type="ECO:0000313" key="3">
    <source>
        <dbReference type="EMBL" id="TWD16046.1"/>
    </source>
</evidence>
<dbReference type="SUPFAM" id="SSF46785">
    <property type="entry name" value="Winged helix' DNA-binding domain"/>
    <property type="match status" value="1"/>
</dbReference>
<dbReference type="InterPro" id="IPR050055">
    <property type="entry name" value="EF-Tu_GTPase"/>
</dbReference>
<dbReference type="GO" id="GO:0003723">
    <property type="term" value="F:RNA binding"/>
    <property type="evidence" value="ECO:0007669"/>
    <property type="project" value="InterPro"/>
</dbReference>
<reference evidence="3 4" key="1">
    <citation type="submission" date="2019-06" db="EMBL/GenBank/DDBJ databases">
        <title>Sequencing the genomes of 1000 actinobacteria strains.</title>
        <authorList>
            <person name="Klenk H.-P."/>
        </authorList>
    </citation>
    <scope>NUCLEOTIDE SEQUENCE [LARGE SCALE GENOMIC DNA]</scope>
    <source>
        <strain evidence="3 4">DSM 18935</strain>
    </source>
</reference>
<dbReference type="SUPFAM" id="SSF50447">
    <property type="entry name" value="Translation proteins"/>
    <property type="match status" value="1"/>
</dbReference>
<dbReference type="PRINTS" id="PR00315">
    <property type="entry name" value="ELONGATNFCT"/>
</dbReference>
<dbReference type="GO" id="GO:0003924">
    <property type="term" value="F:GTPase activity"/>
    <property type="evidence" value="ECO:0007669"/>
    <property type="project" value="InterPro"/>
</dbReference>
<keyword evidence="1" id="KW-0342">GTP-binding</keyword>
<feature type="domain" description="Tr-type G" evidence="2">
    <location>
        <begin position="1"/>
        <end position="172"/>
    </location>
</feature>
<dbReference type="Pfam" id="PF09107">
    <property type="entry name" value="WHD_3rd_SelB"/>
    <property type="match status" value="1"/>
</dbReference>
<dbReference type="GO" id="GO:0005829">
    <property type="term" value="C:cytosol"/>
    <property type="evidence" value="ECO:0007669"/>
    <property type="project" value="TreeGrafter"/>
</dbReference>
<sequence length="590" mass="62410">MRRVLATAGHVDHGKSTLVRALTGRDPDRLDEEHRRGLTIELGFAWTTLHAAGEALDVAFVDVPGHRRFIGTTLSGLGPAPGVLLVVAADQGWQEQTSEHVAAMRAIGVDHVLLAVTRADLADPDPVRRDALTHLAELGWHEVPSCVVSARTGEGVDSLRAALAGFVAGLPEPDVEAPVRLWVDRAFTIDGAGTVVTGTLGAGRLLVEDELVAVRADGRQREVVVRGLQSEDTPRREVTGVSRVAANLRQARAGDLGRGTALLTPDAWRIAGTVDVALAPAGGGEPPAGADLVVHVGTADTPAHVRPLGPDHARVQASTALPWRIGDRLLLRDPGSRRLWGGTVVDVDPKPLRRRGAAAARGQALAGGDLRAVRLAEHGVQTVAELEVLGLGQTNGAEVRVGDLVVDPDRWAGWRREAGRLLDEHRRRDPVSAGIPAGALAQTLGLPARLVPALAQAADLEVVDGTVRRPGADDLGPAEDGLRTLLTRLTSSPFAAPEADDLAELALGPRELAAAARQGRLLRLPGEVVLLPDGPARAMRVLAGLEQPFTVSTAREALGTTRRVAVPLLEHLDERGWTRRLDGSHREVVR</sequence>
<dbReference type="GO" id="GO:0005525">
    <property type="term" value="F:GTP binding"/>
    <property type="evidence" value="ECO:0007669"/>
    <property type="project" value="UniProtKB-KW"/>
</dbReference>
<dbReference type="GO" id="GO:0001514">
    <property type="term" value="P:selenocysteine incorporation"/>
    <property type="evidence" value="ECO:0007669"/>
    <property type="project" value="InterPro"/>
</dbReference>
<dbReference type="InterPro" id="IPR036388">
    <property type="entry name" value="WH-like_DNA-bd_sf"/>
</dbReference>
<name>A0A560WEQ0_9MICO</name>
<keyword evidence="1" id="KW-0547">Nucleotide-binding</keyword>
<dbReference type="InterPro" id="IPR009000">
    <property type="entry name" value="Transl_B-barrel_sf"/>
</dbReference>
<evidence type="ECO:0000313" key="4">
    <source>
        <dbReference type="Proteomes" id="UP000315628"/>
    </source>
</evidence>
<dbReference type="PROSITE" id="PS51722">
    <property type="entry name" value="G_TR_2"/>
    <property type="match status" value="1"/>
</dbReference>
<gene>
    <name evidence="3" type="ORF">FB557_1589</name>
</gene>
<protein>
    <submittedName>
        <fullName evidence="3">Selenocysteine-specific elongation factor</fullName>
    </submittedName>
</protein>
<organism evidence="3 4">
    <name type="scientific">Marihabitans asiaticum</name>
    <dbReference type="NCBI Taxonomy" id="415218"/>
    <lineage>
        <taxon>Bacteria</taxon>
        <taxon>Bacillati</taxon>
        <taxon>Actinomycetota</taxon>
        <taxon>Actinomycetes</taxon>
        <taxon>Micrococcales</taxon>
        <taxon>Intrasporangiaceae</taxon>
        <taxon>Marihabitans</taxon>
    </lineage>
</organism>
<dbReference type="InterPro" id="IPR015191">
    <property type="entry name" value="SelB_WHD4"/>
</dbReference>